<protein>
    <submittedName>
        <fullName evidence="2">Uncharacterized protein</fullName>
    </submittedName>
</protein>
<comment type="caution">
    <text evidence="2">The sequence shown here is derived from an EMBL/GenBank/DDBJ whole genome shotgun (WGS) entry which is preliminary data.</text>
</comment>
<organism evidence="2 3">
    <name type="scientific">Zizania palustris</name>
    <name type="common">Northern wild rice</name>
    <dbReference type="NCBI Taxonomy" id="103762"/>
    <lineage>
        <taxon>Eukaryota</taxon>
        <taxon>Viridiplantae</taxon>
        <taxon>Streptophyta</taxon>
        <taxon>Embryophyta</taxon>
        <taxon>Tracheophyta</taxon>
        <taxon>Spermatophyta</taxon>
        <taxon>Magnoliopsida</taxon>
        <taxon>Liliopsida</taxon>
        <taxon>Poales</taxon>
        <taxon>Poaceae</taxon>
        <taxon>BOP clade</taxon>
        <taxon>Oryzoideae</taxon>
        <taxon>Oryzeae</taxon>
        <taxon>Zizaniinae</taxon>
        <taxon>Zizania</taxon>
    </lineage>
</organism>
<name>A0A8J5T4Z9_ZIZPA</name>
<feature type="compositionally biased region" description="Low complexity" evidence="1">
    <location>
        <begin position="95"/>
        <end position="114"/>
    </location>
</feature>
<dbReference type="Proteomes" id="UP000729402">
    <property type="component" value="Unassembled WGS sequence"/>
</dbReference>
<feature type="region of interest" description="Disordered" evidence="1">
    <location>
        <begin position="140"/>
        <end position="168"/>
    </location>
</feature>
<reference evidence="2" key="2">
    <citation type="submission" date="2021-02" db="EMBL/GenBank/DDBJ databases">
        <authorList>
            <person name="Kimball J.A."/>
            <person name="Haas M.W."/>
            <person name="Macchietto M."/>
            <person name="Kono T."/>
            <person name="Duquette J."/>
            <person name="Shao M."/>
        </authorList>
    </citation>
    <scope>NUCLEOTIDE SEQUENCE</scope>
    <source>
        <tissue evidence="2">Fresh leaf tissue</tissue>
    </source>
</reference>
<feature type="compositionally biased region" description="Low complexity" evidence="1">
    <location>
        <begin position="20"/>
        <end position="38"/>
    </location>
</feature>
<evidence type="ECO:0000313" key="3">
    <source>
        <dbReference type="Proteomes" id="UP000729402"/>
    </source>
</evidence>
<gene>
    <name evidence="2" type="ORF">GUJ93_ZPchr0005g15679</name>
</gene>
<dbReference type="AlphaFoldDB" id="A0A8J5T4Z9"/>
<evidence type="ECO:0000313" key="2">
    <source>
        <dbReference type="EMBL" id="KAG8068709.1"/>
    </source>
</evidence>
<evidence type="ECO:0000256" key="1">
    <source>
        <dbReference type="SAM" id="MobiDB-lite"/>
    </source>
</evidence>
<dbReference type="EMBL" id="JAAALK010000284">
    <property type="protein sequence ID" value="KAG8068709.1"/>
    <property type="molecule type" value="Genomic_DNA"/>
</dbReference>
<reference evidence="2" key="1">
    <citation type="journal article" date="2021" name="bioRxiv">
        <title>Whole Genome Assembly and Annotation of Northern Wild Rice, Zizania palustris L., Supports a Whole Genome Duplication in the Zizania Genus.</title>
        <authorList>
            <person name="Haas M."/>
            <person name="Kono T."/>
            <person name="Macchietto M."/>
            <person name="Millas R."/>
            <person name="McGilp L."/>
            <person name="Shao M."/>
            <person name="Duquette J."/>
            <person name="Hirsch C.N."/>
            <person name="Kimball J."/>
        </authorList>
    </citation>
    <scope>NUCLEOTIDE SEQUENCE</scope>
    <source>
        <tissue evidence="2">Fresh leaf tissue</tissue>
    </source>
</reference>
<sequence>MDDYGMDDQHMDGVHGFEDAYPSADNPSPNNASPDNASLEAAGPSTIKHGKAECWKHFLATEECVDGDDRMDGQDGRLLGFSRLQTGRPRLQFGSSPFSSPKPTPSSVGGSATSASASCGAVAASCGPAFLYRWGLPASASPASPPSTGYAVLPGSPYPSGLGPHLLS</sequence>
<feature type="region of interest" description="Disordered" evidence="1">
    <location>
        <begin position="82"/>
        <end position="114"/>
    </location>
</feature>
<proteinExistence type="predicted"/>
<keyword evidence="3" id="KW-1185">Reference proteome</keyword>
<feature type="compositionally biased region" description="Basic and acidic residues" evidence="1">
    <location>
        <begin position="7"/>
        <end position="18"/>
    </location>
</feature>
<feature type="compositionally biased region" description="Low complexity" evidence="1">
    <location>
        <begin position="153"/>
        <end position="168"/>
    </location>
</feature>
<feature type="region of interest" description="Disordered" evidence="1">
    <location>
        <begin position="1"/>
        <end position="44"/>
    </location>
</feature>
<accession>A0A8J5T4Z9</accession>